<feature type="compositionally biased region" description="Basic and acidic residues" evidence="1">
    <location>
        <begin position="15"/>
        <end position="30"/>
    </location>
</feature>
<dbReference type="AlphaFoldDB" id="A0ABD2NDG3"/>
<proteinExistence type="predicted"/>
<keyword evidence="3" id="KW-1185">Reference proteome</keyword>
<protein>
    <submittedName>
        <fullName evidence="2">Uncharacterized protein</fullName>
    </submittedName>
</protein>
<accession>A0ABD2NDG3</accession>
<evidence type="ECO:0000313" key="2">
    <source>
        <dbReference type="EMBL" id="KAL3276549.1"/>
    </source>
</evidence>
<feature type="region of interest" description="Disordered" evidence="1">
    <location>
        <begin position="320"/>
        <end position="344"/>
    </location>
</feature>
<reference evidence="2 3" key="1">
    <citation type="journal article" date="2021" name="BMC Biol.">
        <title>Horizontally acquired antibacterial genes associated with adaptive radiation of ladybird beetles.</title>
        <authorList>
            <person name="Li H.S."/>
            <person name="Tang X.F."/>
            <person name="Huang Y.H."/>
            <person name="Xu Z.Y."/>
            <person name="Chen M.L."/>
            <person name="Du X.Y."/>
            <person name="Qiu B.Y."/>
            <person name="Chen P.T."/>
            <person name="Zhang W."/>
            <person name="Slipinski A."/>
            <person name="Escalona H.E."/>
            <person name="Waterhouse R.M."/>
            <person name="Zwick A."/>
            <person name="Pang H."/>
        </authorList>
    </citation>
    <scope>NUCLEOTIDE SEQUENCE [LARGE SCALE GENOMIC DNA]</scope>
    <source>
        <strain evidence="2">SYSU2018</strain>
    </source>
</reference>
<dbReference type="EMBL" id="JABFTP020000103">
    <property type="protein sequence ID" value="KAL3276549.1"/>
    <property type="molecule type" value="Genomic_DNA"/>
</dbReference>
<name>A0ABD2NDG3_9CUCU</name>
<sequence length="501" mass="56874">MNRKKIRNDLNQQNRKKEAKPVPREYGDQRRKVKRIASPESGISFAKDVSSSGTNLNKKIEKELARLDQVEKNIRTHKSKVKAICTSTKPQIGANVNQRKLKNVLERMLETIDSSRHKTKKIHATGRKDLDLPATIKKIEKTRRNVLDSIFVESLTNLNKIKKNSIKVETPKKEIVTRKSVLKKPTSAPIPNCNVLADDLRFAENLNFGKGVVRHSTFSAVKKLPSTKNIVQKSDFRVVVEKTSANNLSYVYDSTSLRYVDPASLSSVSASNLFNEPVRTTVLKEGFEKTVETKQIKRQESKPERKKFYSFLRRGNFTISHHDSSNKAKNSEDRDFENKTECRETEKEVEVEDVGIGDIRVVNDDKSIIKKSIPGDIEAIPQSALEEAKPICELKNEEKSSELSVFPTDLLERSILAVEKVLQTIDSMTKELCMRTDIKSRLCFESEQSNSGVLIRDSSIDKLLDALPDKQPVSDIPKNPRKVMGLFLSQTNTKSRKRKLL</sequence>
<gene>
    <name evidence="2" type="ORF">HHI36_011924</name>
</gene>
<evidence type="ECO:0000256" key="1">
    <source>
        <dbReference type="SAM" id="MobiDB-lite"/>
    </source>
</evidence>
<comment type="caution">
    <text evidence="2">The sequence shown here is derived from an EMBL/GenBank/DDBJ whole genome shotgun (WGS) entry which is preliminary data.</text>
</comment>
<evidence type="ECO:0000313" key="3">
    <source>
        <dbReference type="Proteomes" id="UP001516400"/>
    </source>
</evidence>
<dbReference type="Proteomes" id="UP001516400">
    <property type="component" value="Unassembled WGS sequence"/>
</dbReference>
<feature type="region of interest" description="Disordered" evidence="1">
    <location>
        <begin position="1"/>
        <end position="54"/>
    </location>
</feature>
<organism evidence="2 3">
    <name type="scientific">Cryptolaemus montrouzieri</name>
    <dbReference type="NCBI Taxonomy" id="559131"/>
    <lineage>
        <taxon>Eukaryota</taxon>
        <taxon>Metazoa</taxon>
        <taxon>Ecdysozoa</taxon>
        <taxon>Arthropoda</taxon>
        <taxon>Hexapoda</taxon>
        <taxon>Insecta</taxon>
        <taxon>Pterygota</taxon>
        <taxon>Neoptera</taxon>
        <taxon>Endopterygota</taxon>
        <taxon>Coleoptera</taxon>
        <taxon>Polyphaga</taxon>
        <taxon>Cucujiformia</taxon>
        <taxon>Coccinelloidea</taxon>
        <taxon>Coccinellidae</taxon>
        <taxon>Scymninae</taxon>
        <taxon>Scymnini</taxon>
        <taxon>Cryptolaemus</taxon>
    </lineage>
</organism>